<dbReference type="EMBL" id="JPMD01000017">
    <property type="protein sequence ID" value="KEZ86835.1"/>
    <property type="molecule type" value="Genomic_DNA"/>
</dbReference>
<dbReference type="InterPro" id="IPR002293">
    <property type="entry name" value="AA/rel_permease1"/>
</dbReference>
<dbReference type="Pfam" id="PF13520">
    <property type="entry name" value="AA_permease_2"/>
    <property type="match status" value="1"/>
</dbReference>
<comment type="subcellular location">
    <subcellularLocation>
        <location evidence="1">Cell membrane</location>
        <topology evidence="1">Multi-pass membrane protein</topology>
    </subcellularLocation>
</comment>
<evidence type="ECO:0000256" key="6">
    <source>
        <dbReference type="SAM" id="Phobius"/>
    </source>
</evidence>
<feature type="transmembrane region" description="Helical" evidence="6">
    <location>
        <begin position="86"/>
        <end position="109"/>
    </location>
</feature>
<keyword evidence="3 6" id="KW-0812">Transmembrane</keyword>
<evidence type="ECO:0000256" key="5">
    <source>
        <dbReference type="ARBA" id="ARBA00023136"/>
    </source>
</evidence>
<dbReference type="AlphaFoldDB" id="A0A084JD01"/>
<sequence>MKKKLNRIDILALALGSIIGWGSFTLPGSKFLHESGIISTAIGFILGGLAIVFIQKGYHIMMEKHNEDGGEFSYTYNNLGKGNGFIVGWSLTLCYISMVPLNATAFVLVLKRLFGSAVDFIYLYQVAGYPVYLSEVIIASLIILVFAYINIKGLKLSSMVQNILILLMVVNVIIVFAFMFMKVDHSLIRDTYINNYKFNITEVVKVFAIVPFLFVGFDVIPQVSTDLNFEAPKATRMALLAIFAGALFYNLLNITTGLVYTPEKALLEQWALGSAVLDNMGYIGFILLIISLAGAVAGGINGFMLGSSKLIGALSRYKLIPAKYKEKNENGVFENGVKFIAAVSLIAPWFGREVIIYIVDMSSLLAAVAYFYVCYIGFKNSIGVDKYFSALGAFIGLVFIGLLIIPGSPARLSRPSMVLVILWAVLGYFYYKKYSKTMKSIDNHI</sequence>
<keyword evidence="8" id="KW-1185">Reference proteome</keyword>
<feature type="transmembrane region" description="Helical" evidence="6">
    <location>
        <begin position="387"/>
        <end position="406"/>
    </location>
</feature>
<dbReference type="STRING" id="318464.IO99_08120"/>
<feature type="transmembrane region" description="Helical" evidence="6">
    <location>
        <begin position="35"/>
        <end position="54"/>
    </location>
</feature>
<dbReference type="PIRSF" id="PIRSF006060">
    <property type="entry name" value="AA_transporter"/>
    <property type="match status" value="1"/>
</dbReference>
<dbReference type="Gene3D" id="1.20.1740.10">
    <property type="entry name" value="Amino acid/polyamine transporter I"/>
    <property type="match status" value="1"/>
</dbReference>
<dbReference type="GO" id="GO:0005886">
    <property type="term" value="C:plasma membrane"/>
    <property type="evidence" value="ECO:0007669"/>
    <property type="project" value="UniProtKB-SubCell"/>
</dbReference>
<evidence type="ECO:0000256" key="3">
    <source>
        <dbReference type="ARBA" id="ARBA00022692"/>
    </source>
</evidence>
<feature type="transmembrane region" description="Helical" evidence="6">
    <location>
        <begin position="280"/>
        <end position="311"/>
    </location>
</feature>
<keyword evidence="2" id="KW-1003">Cell membrane</keyword>
<dbReference type="eggNOG" id="COG0531">
    <property type="taxonomic scope" value="Bacteria"/>
</dbReference>
<reference evidence="7 8" key="1">
    <citation type="submission" date="2014-07" db="EMBL/GenBank/DDBJ databases">
        <title>Draft genome of Clostridium sulfidigenes 113A isolated from sediments associated with methane hydrate from Krishna Godavari basin.</title>
        <authorList>
            <person name="Honkalas V.S."/>
            <person name="Dabir A.P."/>
            <person name="Arora P."/>
            <person name="Dhakephalkar P.K."/>
        </authorList>
    </citation>
    <scope>NUCLEOTIDE SEQUENCE [LARGE SCALE GENOMIC DNA]</scope>
    <source>
        <strain evidence="7 8">113A</strain>
    </source>
</reference>
<evidence type="ECO:0000313" key="8">
    <source>
        <dbReference type="Proteomes" id="UP000028542"/>
    </source>
</evidence>
<proteinExistence type="predicted"/>
<evidence type="ECO:0000256" key="4">
    <source>
        <dbReference type="ARBA" id="ARBA00022989"/>
    </source>
</evidence>
<name>A0A084JD01_9CLOT</name>
<evidence type="ECO:0000256" key="1">
    <source>
        <dbReference type="ARBA" id="ARBA00004651"/>
    </source>
</evidence>
<dbReference type="InterPro" id="IPR050367">
    <property type="entry name" value="APC_superfamily"/>
</dbReference>
<feature type="transmembrane region" description="Helical" evidence="6">
    <location>
        <begin position="412"/>
        <end position="431"/>
    </location>
</feature>
<keyword evidence="4 6" id="KW-1133">Transmembrane helix</keyword>
<accession>A0A084JD01</accession>
<evidence type="ECO:0000256" key="2">
    <source>
        <dbReference type="ARBA" id="ARBA00022475"/>
    </source>
</evidence>
<evidence type="ECO:0000313" key="7">
    <source>
        <dbReference type="EMBL" id="KEZ86835.1"/>
    </source>
</evidence>
<gene>
    <name evidence="7" type="ORF">IO99_08120</name>
</gene>
<dbReference type="PANTHER" id="PTHR42770:SF7">
    <property type="entry name" value="MEMBRANE PROTEIN"/>
    <property type="match status" value="1"/>
</dbReference>
<feature type="transmembrane region" description="Helical" evidence="6">
    <location>
        <begin position="237"/>
        <end position="260"/>
    </location>
</feature>
<dbReference type="Proteomes" id="UP000028542">
    <property type="component" value="Unassembled WGS sequence"/>
</dbReference>
<dbReference type="GO" id="GO:0022857">
    <property type="term" value="F:transmembrane transporter activity"/>
    <property type="evidence" value="ECO:0007669"/>
    <property type="project" value="InterPro"/>
</dbReference>
<feature type="transmembrane region" description="Helical" evidence="6">
    <location>
        <begin position="203"/>
        <end position="225"/>
    </location>
</feature>
<feature type="transmembrane region" description="Helical" evidence="6">
    <location>
        <begin position="332"/>
        <end position="350"/>
    </location>
</feature>
<protein>
    <submittedName>
        <fullName evidence="7">Amino acid ABC transporter permease</fullName>
    </submittedName>
</protein>
<organism evidence="7 8">
    <name type="scientific">Clostridium sulfidigenes</name>
    <dbReference type="NCBI Taxonomy" id="318464"/>
    <lineage>
        <taxon>Bacteria</taxon>
        <taxon>Bacillati</taxon>
        <taxon>Bacillota</taxon>
        <taxon>Clostridia</taxon>
        <taxon>Eubacteriales</taxon>
        <taxon>Clostridiaceae</taxon>
        <taxon>Clostridium</taxon>
    </lineage>
</organism>
<comment type="caution">
    <text evidence="7">The sequence shown here is derived from an EMBL/GenBank/DDBJ whole genome shotgun (WGS) entry which is preliminary data.</text>
</comment>
<dbReference type="PANTHER" id="PTHR42770">
    <property type="entry name" value="AMINO ACID TRANSPORTER-RELATED"/>
    <property type="match status" value="1"/>
</dbReference>
<dbReference type="RefSeq" id="WP_035132112.1">
    <property type="nucleotide sequence ID" value="NZ_JPMD01000017.1"/>
</dbReference>
<keyword evidence="5 6" id="KW-0472">Membrane</keyword>
<feature type="transmembrane region" description="Helical" evidence="6">
    <location>
        <begin position="129"/>
        <end position="151"/>
    </location>
</feature>
<feature type="transmembrane region" description="Helical" evidence="6">
    <location>
        <begin position="356"/>
        <end position="375"/>
    </location>
</feature>
<feature type="transmembrane region" description="Helical" evidence="6">
    <location>
        <begin position="163"/>
        <end position="183"/>
    </location>
</feature>